<organism evidence="1 2">
    <name type="scientific">Lacinutrix gracilariae</name>
    <dbReference type="NCBI Taxonomy" id="1747198"/>
    <lineage>
        <taxon>Bacteria</taxon>
        <taxon>Pseudomonadati</taxon>
        <taxon>Bacteroidota</taxon>
        <taxon>Flavobacteriia</taxon>
        <taxon>Flavobacteriales</taxon>
        <taxon>Flavobacteriaceae</taxon>
        <taxon>Lacinutrix</taxon>
    </lineage>
</organism>
<dbReference type="RefSeq" id="WP_379902400.1">
    <property type="nucleotide sequence ID" value="NZ_JBHULM010000009.1"/>
</dbReference>
<sequence length="287" mass="33255">MSKVIILLGQRVRSGTNFVGSTMAMHPDVVTLPPNKSLGEFNLFYDNAIIDNVFIKVAQKSFGLEVSVKEQDGFLKLYGASWLQLLIKKYAIKEDQIIFIKSPVIHTINLWEKTFPESQIAVIYRDGRDNVISSVKASNDNRNWHTFSIKLKKRWNYYSGRSFINHTKDWVVTANKVASIANTKQVQKFKYEDLNNSEENIEKLLQHFKLRCNADILNACLQAPVVGSSFGIDTKKMAKPNWTPETDKSKFKFSNKWNHWKFFKKAVFKYLAGKELIVLEYEKDNKW</sequence>
<dbReference type="Proteomes" id="UP001597467">
    <property type="component" value="Unassembled WGS sequence"/>
</dbReference>
<protein>
    <submittedName>
        <fullName evidence="1">Sulfotransferase</fullName>
    </submittedName>
</protein>
<comment type="caution">
    <text evidence="1">The sequence shown here is derived from an EMBL/GenBank/DDBJ whole genome shotgun (WGS) entry which is preliminary data.</text>
</comment>
<keyword evidence="2" id="KW-1185">Reference proteome</keyword>
<name>A0ABW5JZX3_9FLAO</name>
<dbReference type="Pfam" id="PF13469">
    <property type="entry name" value="Sulfotransfer_3"/>
    <property type="match status" value="1"/>
</dbReference>
<accession>A0ABW5JZX3</accession>
<reference evidence="2" key="1">
    <citation type="journal article" date="2019" name="Int. J. Syst. Evol. Microbiol.">
        <title>The Global Catalogue of Microorganisms (GCM) 10K type strain sequencing project: providing services to taxonomists for standard genome sequencing and annotation.</title>
        <authorList>
            <consortium name="The Broad Institute Genomics Platform"/>
            <consortium name="The Broad Institute Genome Sequencing Center for Infectious Disease"/>
            <person name="Wu L."/>
            <person name="Ma J."/>
        </authorList>
    </citation>
    <scope>NUCLEOTIDE SEQUENCE [LARGE SCALE GENOMIC DNA]</scope>
    <source>
        <strain evidence="2">KCTC 42808</strain>
    </source>
</reference>
<dbReference type="EMBL" id="JBHULM010000009">
    <property type="protein sequence ID" value="MFD2542042.1"/>
    <property type="molecule type" value="Genomic_DNA"/>
</dbReference>
<dbReference type="InterPro" id="IPR027417">
    <property type="entry name" value="P-loop_NTPase"/>
</dbReference>
<evidence type="ECO:0000313" key="2">
    <source>
        <dbReference type="Proteomes" id="UP001597467"/>
    </source>
</evidence>
<dbReference type="Gene3D" id="3.40.50.300">
    <property type="entry name" value="P-loop containing nucleotide triphosphate hydrolases"/>
    <property type="match status" value="1"/>
</dbReference>
<evidence type="ECO:0000313" key="1">
    <source>
        <dbReference type="EMBL" id="MFD2542042.1"/>
    </source>
</evidence>
<gene>
    <name evidence="1" type="ORF">ACFSSB_06880</name>
</gene>
<proteinExistence type="predicted"/>
<dbReference type="SUPFAM" id="SSF52540">
    <property type="entry name" value="P-loop containing nucleoside triphosphate hydrolases"/>
    <property type="match status" value="1"/>
</dbReference>